<dbReference type="Proteomes" id="UP001458880">
    <property type="component" value="Unassembled WGS sequence"/>
</dbReference>
<reference evidence="2 3" key="1">
    <citation type="journal article" date="2024" name="BMC Genomics">
        <title>De novo assembly and annotation of Popillia japonica's genome with initial clues to its potential as an invasive pest.</title>
        <authorList>
            <person name="Cucini C."/>
            <person name="Boschi S."/>
            <person name="Funari R."/>
            <person name="Cardaioli E."/>
            <person name="Iannotti N."/>
            <person name="Marturano G."/>
            <person name="Paoli F."/>
            <person name="Bruttini M."/>
            <person name="Carapelli A."/>
            <person name="Frati F."/>
            <person name="Nardi F."/>
        </authorList>
    </citation>
    <scope>NUCLEOTIDE SEQUENCE [LARGE SCALE GENOMIC DNA]</scope>
    <source>
        <strain evidence="2">DMR45628</strain>
    </source>
</reference>
<protein>
    <submittedName>
        <fullName evidence="2">Uncharacterized protein</fullName>
    </submittedName>
</protein>
<gene>
    <name evidence="2" type="ORF">QE152_g38761</name>
</gene>
<accession>A0AAW1HVP6</accession>
<proteinExistence type="predicted"/>
<evidence type="ECO:0000256" key="1">
    <source>
        <dbReference type="SAM" id="MobiDB-lite"/>
    </source>
</evidence>
<sequence>MKNYSDNSRSRTNSSSSSQRRYSPTKRGRIRTGNPTVLNKDVSAFRMGRDPKPKEERKEPSTPPSRTRTPSKSPGRRKKSSESPRTWPSVEVSTFSTQTETSPVLQNSQLSTERQKAPKMKEIMTQTSTCLDSFIADTFAKIYAPFKN</sequence>
<evidence type="ECO:0000313" key="2">
    <source>
        <dbReference type="EMBL" id="KAK9680858.1"/>
    </source>
</evidence>
<organism evidence="2 3">
    <name type="scientific">Popillia japonica</name>
    <name type="common">Japanese beetle</name>
    <dbReference type="NCBI Taxonomy" id="7064"/>
    <lineage>
        <taxon>Eukaryota</taxon>
        <taxon>Metazoa</taxon>
        <taxon>Ecdysozoa</taxon>
        <taxon>Arthropoda</taxon>
        <taxon>Hexapoda</taxon>
        <taxon>Insecta</taxon>
        <taxon>Pterygota</taxon>
        <taxon>Neoptera</taxon>
        <taxon>Endopterygota</taxon>
        <taxon>Coleoptera</taxon>
        <taxon>Polyphaga</taxon>
        <taxon>Scarabaeiformia</taxon>
        <taxon>Scarabaeidae</taxon>
        <taxon>Rutelinae</taxon>
        <taxon>Popillia</taxon>
    </lineage>
</organism>
<dbReference type="EMBL" id="JASPKY010000862">
    <property type="protein sequence ID" value="KAK9680858.1"/>
    <property type="molecule type" value="Genomic_DNA"/>
</dbReference>
<dbReference type="AlphaFoldDB" id="A0AAW1HVP6"/>
<evidence type="ECO:0000313" key="3">
    <source>
        <dbReference type="Proteomes" id="UP001458880"/>
    </source>
</evidence>
<feature type="region of interest" description="Disordered" evidence="1">
    <location>
        <begin position="1"/>
        <end position="120"/>
    </location>
</feature>
<feature type="compositionally biased region" description="Low complexity" evidence="1">
    <location>
        <begin position="1"/>
        <end position="22"/>
    </location>
</feature>
<comment type="caution">
    <text evidence="2">The sequence shown here is derived from an EMBL/GenBank/DDBJ whole genome shotgun (WGS) entry which is preliminary data.</text>
</comment>
<feature type="compositionally biased region" description="Basic and acidic residues" evidence="1">
    <location>
        <begin position="47"/>
        <end position="60"/>
    </location>
</feature>
<feature type="compositionally biased region" description="Low complexity" evidence="1">
    <location>
        <begin position="64"/>
        <end position="73"/>
    </location>
</feature>
<name>A0AAW1HVP6_POPJA</name>
<keyword evidence="3" id="KW-1185">Reference proteome</keyword>
<feature type="compositionally biased region" description="Polar residues" evidence="1">
    <location>
        <begin position="91"/>
        <end position="112"/>
    </location>
</feature>